<dbReference type="EMBL" id="FONT01000006">
    <property type="protein sequence ID" value="SFE94236.1"/>
    <property type="molecule type" value="Genomic_DNA"/>
</dbReference>
<dbReference type="AlphaFoldDB" id="A0A1I2EP18"/>
<name>A0A1I2EP18_9BACI</name>
<dbReference type="PROSITE" id="PS51318">
    <property type="entry name" value="TAT"/>
    <property type="match status" value="1"/>
</dbReference>
<dbReference type="InterPro" id="IPR027056">
    <property type="entry name" value="Gluconate_2DH_su3"/>
</dbReference>
<evidence type="ECO:0000313" key="3">
    <source>
        <dbReference type="Proteomes" id="UP000199516"/>
    </source>
</evidence>
<dbReference type="Proteomes" id="UP000199516">
    <property type="component" value="Unassembled WGS sequence"/>
</dbReference>
<keyword evidence="1" id="KW-0812">Transmembrane</keyword>
<evidence type="ECO:0000256" key="1">
    <source>
        <dbReference type="SAM" id="Phobius"/>
    </source>
</evidence>
<dbReference type="Pfam" id="PF13618">
    <property type="entry name" value="Gluconate_2-dh3"/>
    <property type="match status" value="1"/>
</dbReference>
<proteinExistence type="predicted"/>
<organism evidence="2 3">
    <name type="scientific">Alteribacillus iranensis</name>
    <dbReference type="NCBI Taxonomy" id="930128"/>
    <lineage>
        <taxon>Bacteria</taxon>
        <taxon>Bacillati</taxon>
        <taxon>Bacillota</taxon>
        <taxon>Bacilli</taxon>
        <taxon>Bacillales</taxon>
        <taxon>Bacillaceae</taxon>
        <taxon>Alteribacillus</taxon>
    </lineage>
</organism>
<keyword evidence="3" id="KW-1185">Reference proteome</keyword>
<dbReference type="RefSeq" id="WP_245757910.1">
    <property type="nucleotide sequence ID" value="NZ_FONT01000006.1"/>
</dbReference>
<dbReference type="NCBIfam" id="TIGR01409">
    <property type="entry name" value="TAT_signal_seq"/>
    <property type="match status" value="1"/>
</dbReference>
<dbReference type="InterPro" id="IPR019546">
    <property type="entry name" value="TAT_signal_bac_arc"/>
</dbReference>
<dbReference type="STRING" id="930128.SAMN05192532_106126"/>
<accession>A0A1I2EP18</accession>
<reference evidence="2 3" key="1">
    <citation type="submission" date="2016-10" db="EMBL/GenBank/DDBJ databases">
        <authorList>
            <person name="de Groot N.N."/>
        </authorList>
    </citation>
    <scope>NUCLEOTIDE SEQUENCE [LARGE SCALE GENOMIC DNA]</scope>
    <source>
        <strain evidence="2 3">DSM 23995</strain>
    </source>
</reference>
<sequence length="253" mass="28312">MAEESTDNKMSRRQFLKNSGYVAGGVVGGGIIGGLVTNQFQSGAPTQDQSQQEGGQATQDFSRALTYFSRREDFDVLSQMTELIYPSDDNGPGAIELGAAFYIDKQLSGAWGHNAREYMQGPFHEGEPTQGYQSRLKRHELIFQGIQKVKQYSQSNYDASFLDLEEEQQIEILTAFENGEVEIDGAPNEQFFALIRAATLEGVYADPLYGGNRNMDGWRMKEYPGNKMSYINEIDSGEFYDEEPSSLNAHMDQ</sequence>
<feature type="transmembrane region" description="Helical" evidence="1">
    <location>
        <begin position="21"/>
        <end position="40"/>
    </location>
</feature>
<dbReference type="InterPro" id="IPR006311">
    <property type="entry name" value="TAT_signal"/>
</dbReference>
<gene>
    <name evidence="2" type="ORF">SAMN05192532_106126</name>
</gene>
<evidence type="ECO:0000313" key="2">
    <source>
        <dbReference type="EMBL" id="SFE94236.1"/>
    </source>
</evidence>
<protein>
    <submittedName>
        <fullName evidence="2">Gluconate 2-dehydrogenase gamma chain</fullName>
    </submittedName>
</protein>
<keyword evidence="1" id="KW-0472">Membrane</keyword>
<keyword evidence="1" id="KW-1133">Transmembrane helix</keyword>